<dbReference type="Pfam" id="PF13238">
    <property type="entry name" value="AAA_18"/>
    <property type="match status" value="1"/>
</dbReference>
<dbReference type="Proteomes" id="UP000683139">
    <property type="component" value="Unassembled WGS sequence"/>
</dbReference>
<protein>
    <submittedName>
        <fullName evidence="1">Tunicamycin resistance protein</fullName>
    </submittedName>
</protein>
<reference evidence="1" key="1">
    <citation type="submission" date="2021-03" db="EMBL/GenBank/DDBJ databases">
        <title>Antimicrobial resistance genes in bacteria isolated from Japanese honey, and their potential for conferring macrolide and lincosamide resistance in the American foulbrood pathogen Paenibacillus larvae.</title>
        <authorList>
            <person name="Okamoto M."/>
            <person name="Kumagai M."/>
            <person name="Kanamori H."/>
            <person name="Takamatsu D."/>
        </authorList>
    </citation>
    <scope>NUCLEOTIDE SEQUENCE</scope>
    <source>
        <strain evidence="1">J40TS1</strain>
    </source>
</reference>
<dbReference type="SUPFAM" id="SSF52540">
    <property type="entry name" value="P-loop containing nucleoside triphosphate hydrolases"/>
    <property type="match status" value="1"/>
</dbReference>
<name>A0A920D0K3_9BACL</name>
<comment type="caution">
    <text evidence="1">The sequence shown here is derived from an EMBL/GenBank/DDBJ whole genome shotgun (WGS) entry which is preliminary data.</text>
</comment>
<sequence length="179" mass="20758">MIVMINGAFGSGKTSVAYMLQSVLSNSLIYDPEELGFMLRKLIPESVRLANERTDDFQDMELWRILTVQTAHEIKKKYKMHLIIPMTIYKTENFEYITNGLREIDAELHHFCLLATEETIHKRLQKRGDPPGGWSYQQAQKCTQALQNGRFEQFIATDEYAVDEVVTQIMDKLAIYQDC</sequence>
<organism evidence="1 2">
    <name type="scientific">Paenibacillus montaniterrae</name>
    <dbReference type="NCBI Taxonomy" id="429341"/>
    <lineage>
        <taxon>Bacteria</taxon>
        <taxon>Bacillati</taxon>
        <taxon>Bacillota</taxon>
        <taxon>Bacilli</taxon>
        <taxon>Bacillales</taxon>
        <taxon>Paenibacillaceae</taxon>
        <taxon>Paenibacillus</taxon>
    </lineage>
</organism>
<evidence type="ECO:0000313" key="2">
    <source>
        <dbReference type="Proteomes" id="UP000683139"/>
    </source>
</evidence>
<dbReference type="EMBL" id="BOSE01000007">
    <property type="protein sequence ID" value="GIP18039.1"/>
    <property type="molecule type" value="Genomic_DNA"/>
</dbReference>
<proteinExistence type="predicted"/>
<gene>
    <name evidence="1" type="primary">tmrB_1</name>
    <name evidence="1" type="ORF">J40TS1_36810</name>
</gene>
<accession>A0A920D0K3</accession>
<dbReference type="AlphaFoldDB" id="A0A920D0K3"/>
<keyword evidence="2" id="KW-1185">Reference proteome</keyword>
<dbReference type="RefSeq" id="WP_213518001.1">
    <property type="nucleotide sequence ID" value="NZ_BOSE01000007.1"/>
</dbReference>
<dbReference type="InterPro" id="IPR027417">
    <property type="entry name" value="P-loop_NTPase"/>
</dbReference>
<evidence type="ECO:0000313" key="1">
    <source>
        <dbReference type="EMBL" id="GIP18039.1"/>
    </source>
</evidence>
<dbReference type="Gene3D" id="3.40.50.300">
    <property type="entry name" value="P-loop containing nucleotide triphosphate hydrolases"/>
    <property type="match status" value="1"/>
</dbReference>